<feature type="binding site" evidence="7">
    <location>
        <position position="199"/>
    </location>
    <ligand>
        <name>L-aspartate</name>
        <dbReference type="ChEBI" id="CHEBI:29991"/>
    </ligand>
</feature>
<dbReference type="SUPFAM" id="SSF53671">
    <property type="entry name" value="Aspartate/ornithine carbamoyltransferase"/>
    <property type="match status" value="1"/>
</dbReference>
<dbReference type="InterPro" id="IPR002082">
    <property type="entry name" value="Asp_carbamoyltransf"/>
</dbReference>
<keyword evidence="3 7" id="KW-0808">Transferase</keyword>
<dbReference type="NCBIfam" id="TIGR00670">
    <property type="entry name" value="asp_carb_tr"/>
    <property type="match status" value="1"/>
</dbReference>
<evidence type="ECO:0000256" key="7">
    <source>
        <dbReference type="HAMAP-Rule" id="MF_00001"/>
    </source>
</evidence>
<dbReference type="GO" id="GO:0044205">
    <property type="term" value="P:'de novo' UMP biosynthetic process"/>
    <property type="evidence" value="ECO:0007669"/>
    <property type="project" value="UniProtKB-UniRule"/>
</dbReference>
<gene>
    <name evidence="7 11" type="primary">pyrB</name>
    <name evidence="11" type="ORF">DCD74_00845</name>
</gene>
<evidence type="ECO:0000313" key="12">
    <source>
        <dbReference type="Proteomes" id="UP000251842"/>
    </source>
</evidence>
<evidence type="ECO:0000256" key="6">
    <source>
        <dbReference type="ARBA" id="ARBA00048859"/>
    </source>
</evidence>
<dbReference type="GO" id="GO:0004070">
    <property type="term" value="F:aspartate carbamoyltransferase activity"/>
    <property type="evidence" value="ECO:0007669"/>
    <property type="project" value="UniProtKB-UniRule"/>
</dbReference>
<comment type="catalytic activity">
    <reaction evidence="6 7">
        <text>carbamoyl phosphate + L-aspartate = N-carbamoyl-L-aspartate + phosphate + H(+)</text>
        <dbReference type="Rhea" id="RHEA:20013"/>
        <dbReference type="ChEBI" id="CHEBI:15378"/>
        <dbReference type="ChEBI" id="CHEBI:29991"/>
        <dbReference type="ChEBI" id="CHEBI:32814"/>
        <dbReference type="ChEBI" id="CHEBI:43474"/>
        <dbReference type="ChEBI" id="CHEBI:58228"/>
        <dbReference type="EC" id="2.1.3.2"/>
    </reaction>
</comment>
<dbReference type="InterPro" id="IPR036901">
    <property type="entry name" value="Asp/Orn_carbamoylTrfase_sf"/>
</dbReference>
<dbReference type="Pfam" id="PF00185">
    <property type="entry name" value="OTCace"/>
    <property type="match status" value="1"/>
</dbReference>
<feature type="binding site" evidence="7">
    <location>
        <position position="86"/>
    </location>
    <ligand>
        <name>carbamoyl phosphate</name>
        <dbReference type="ChEBI" id="CHEBI:58228"/>
    </ligand>
</feature>
<evidence type="ECO:0000256" key="2">
    <source>
        <dbReference type="ARBA" id="ARBA00008896"/>
    </source>
</evidence>
<dbReference type="Pfam" id="PF02729">
    <property type="entry name" value="OTCace_N"/>
    <property type="match status" value="1"/>
</dbReference>
<dbReference type="OrthoDB" id="9774690at2"/>
<accession>A0A344J319</accession>
<evidence type="ECO:0000313" key="11">
    <source>
        <dbReference type="EMBL" id="AXA83429.1"/>
    </source>
</evidence>
<feature type="binding site" evidence="7">
    <location>
        <position position="255"/>
    </location>
    <ligand>
        <name>L-aspartate</name>
        <dbReference type="ChEBI" id="CHEBI:29991"/>
    </ligand>
</feature>
<dbReference type="EC" id="2.1.3.2" evidence="7"/>
<dbReference type="PRINTS" id="PR00101">
    <property type="entry name" value="ATCASE"/>
</dbReference>
<comment type="similarity">
    <text evidence="2 7">Belongs to the aspartate/ornithine carbamoyltransferase superfamily. ATCase family.</text>
</comment>
<sequence length="336" mass="35790">MPNNSTRWPPPSSSTAGSRPPPPRPNCRPTRSPDMPKHLLSLHDLDRAEIVALLERAAQFGDGIDARDRLAGIGVCTLFFEPSTRTRLSFQRAAQRLGADVLGFEAATSSATKGETALDTLKNIEAMGVRGFVVRHREDGAVAALAAQAGPDTALINAGDGRHQHPTQGLLDMLTIREAKGADFSGLKVAVIGDIRHSRVARSDLVALSKLGVGEIRACGPASLLPGDDTLSGCARVTDDLDAALRDADVVMTLRLQRERMEDGLVASLDGYHRDFGITTARLRGAKPDAIVMHPGPMNRGVEITDEVADGPQSVILRQVANGVKVRMAVLERALG</sequence>
<feature type="binding site" evidence="7">
    <location>
        <position position="85"/>
    </location>
    <ligand>
        <name>carbamoyl phosphate</name>
        <dbReference type="ChEBI" id="CHEBI:58228"/>
    </ligand>
</feature>
<dbReference type="PRINTS" id="PR00100">
    <property type="entry name" value="AOTCASE"/>
</dbReference>
<keyword evidence="12" id="KW-1185">Reference proteome</keyword>
<comment type="function">
    <text evidence="5 7">Catalyzes the condensation of carbamoyl phosphate and aspartate to form carbamoyl aspartate and inorganic phosphate, the committed step in the de novo pyrimidine nucleotide biosynthesis pathway.</text>
</comment>
<proteinExistence type="inferred from homology"/>
<dbReference type="GO" id="GO:0006207">
    <property type="term" value="P:'de novo' pyrimidine nucleobase biosynthetic process"/>
    <property type="evidence" value="ECO:0007669"/>
    <property type="project" value="InterPro"/>
</dbReference>
<dbReference type="AlphaFoldDB" id="A0A344J319"/>
<evidence type="ECO:0000256" key="3">
    <source>
        <dbReference type="ARBA" id="ARBA00022679"/>
    </source>
</evidence>
<evidence type="ECO:0000259" key="9">
    <source>
        <dbReference type="Pfam" id="PF00185"/>
    </source>
</evidence>
<comment type="subunit">
    <text evidence="7">Heterododecamer (2C3:3R2) of six catalytic PyrB chains organized as two trimers (C3), and six regulatory PyrI chains organized as three dimers (R2).</text>
</comment>
<protein>
    <recommendedName>
        <fullName evidence="7">Aspartate carbamoyltransferase</fullName>
        <ecNumber evidence="7">2.1.3.2</ecNumber>
    </recommendedName>
    <alternativeName>
        <fullName evidence="7">Aspartate transcarbamylase</fullName>
        <shortName evidence="7">ATCase</shortName>
    </alternativeName>
</protein>
<dbReference type="InterPro" id="IPR006132">
    <property type="entry name" value="Asp/Orn_carbamoyltranf_P-bd"/>
</dbReference>
<dbReference type="NCBIfam" id="NF002032">
    <property type="entry name" value="PRK00856.1"/>
    <property type="match status" value="1"/>
</dbReference>
<organism evidence="11 12">
    <name type="scientific">Solilutibacter oculi</name>
    <dbReference type="NCBI Taxonomy" id="2698682"/>
    <lineage>
        <taxon>Bacteria</taxon>
        <taxon>Pseudomonadati</taxon>
        <taxon>Pseudomonadota</taxon>
        <taxon>Gammaproteobacteria</taxon>
        <taxon>Lysobacterales</taxon>
        <taxon>Lysobacteraceae</taxon>
        <taxon>Solilutibacter</taxon>
    </lineage>
</organism>
<evidence type="ECO:0000256" key="1">
    <source>
        <dbReference type="ARBA" id="ARBA00004852"/>
    </source>
</evidence>
<feature type="binding site" evidence="7">
    <location>
        <position position="296"/>
    </location>
    <ligand>
        <name>carbamoyl phosphate</name>
        <dbReference type="ChEBI" id="CHEBI:58228"/>
    </ligand>
</feature>
<dbReference type="Proteomes" id="UP000251842">
    <property type="component" value="Chromosome"/>
</dbReference>
<comment type="pathway">
    <text evidence="1 7">Pyrimidine metabolism; UMP biosynthesis via de novo pathway; (S)-dihydroorotate from bicarbonate: step 2/3.</text>
</comment>
<dbReference type="UniPathway" id="UPA00070">
    <property type="reaction ID" value="UER00116"/>
</dbReference>
<dbReference type="PANTHER" id="PTHR45753:SF6">
    <property type="entry name" value="ASPARTATE CARBAMOYLTRANSFERASE"/>
    <property type="match status" value="1"/>
</dbReference>
<feature type="binding site" evidence="7">
    <location>
        <position position="113"/>
    </location>
    <ligand>
        <name>L-aspartate</name>
        <dbReference type="ChEBI" id="CHEBI:29991"/>
    </ligand>
</feature>
<dbReference type="GO" id="GO:0016597">
    <property type="term" value="F:amino acid binding"/>
    <property type="evidence" value="ECO:0007669"/>
    <property type="project" value="InterPro"/>
</dbReference>
<feature type="region of interest" description="Disordered" evidence="8">
    <location>
        <begin position="1"/>
        <end position="36"/>
    </location>
</feature>
<dbReference type="KEGG" id="lue:DCD74_00845"/>
<feature type="domain" description="Aspartate/ornithine carbamoyltransferase Asp/Orn-binding" evidence="9">
    <location>
        <begin position="186"/>
        <end position="332"/>
    </location>
</feature>
<feature type="binding site" evidence="7">
    <location>
        <position position="297"/>
    </location>
    <ligand>
        <name>carbamoyl phosphate</name>
        <dbReference type="ChEBI" id="CHEBI:58228"/>
    </ligand>
</feature>
<dbReference type="InterPro" id="IPR006131">
    <property type="entry name" value="Asp_carbamoyltransf_Asp/Orn-bd"/>
</dbReference>
<evidence type="ECO:0000256" key="4">
    <source>
        <dbReference type="ARBA" id="ARBA00022975"/>
    </source>
</evidence>
<dbReference type="HAMAP" id="MF_00001">
    <property type="entry name" value="Asp_carb_tr"/>
    <property type="match status" value="1"/>
</dbReference>
<reference evidence="12" key="1">
    <citation type="submission" date="2018-05" db="EMBL/GenBank/DDBJ databases">
        <title>Luteimonas pekinense sp. nov., isolated from human Meibomian gland secretions, Beijing, China.</title>
        <authorList>
            <person name="Wen T."/>
            <person name="Bai H."/>
            <person name="Lv H."/>
        </authorList>
    </citation>
    <scope>NUCLEOTIDE SEQUENCE [LARGE SCALE GENOMIC DNA]</scope>
    <source>
        <strain evidence="12">83-4</strain>
    </source>
</reference>
<dbReference type="GO" id="GO:0006520">
    <property type="term" value="P:amino acid metabolic process"/>
    <property type="evidence" value="ECO:0007669"/>
    <property type="project" value="InterPro"/>
</dbReference>
<dbReference type="PANTHER" id="PTHR45753">
    <property type="entry name" value="ORNITHINE CARBAMOYLTRANSFERASE, MITOCHONDRIAL"/>
    <property type="match status" value="1"/>
</dbReference>
<name>A0A344J319_9GAMM</name>
<feature type="binding site" evidence="7">
    <location>
        <position position="168"/>
    </location>
    <ligand>
        <name>carbamoyl phosphate</name>
        <dbReference type="ChEBI" id="CHEBI:58228"/>
    </ligand>
</feature>
<evidence type="ECO:0000256" key="5">
    <source>
        <dbReference type="ARBA" id="ARBA00043884"/>
    </source>
</evidence>
<evidence type="ECO:0000259" key="10">
    <source>
        <dbReference type="Pfam" id="PF02729"/>
    </source>
</evidence>
<dbReference type="Gene3D" id="3.40.50.1370">
    <property type="entry name" value="Aspartate/ornithine carbamoyltransferase"/>
    <property type="match status" value="2"/>
</dbReference>
<dbReference type="EMBL" id="CP029556">
    <property type="protein sequence ID" value="AXA83429.1"/>
    <property type="molecule type" value="Genomic_DNA"/>
</dbReference>
<feature type="domain" description="Aspartate/ornithine carbamoyltransferase carbamoyl-P binding" evidence="10">
    <location>
        <begin position="37"/>
        <end position="178"/>
    </location>
</feature>
<feature type="binding site" evidence="7">
    <location>
        <position position="165"/>
    </location>
    <ligand>
        <name>carbamoyl phosphate</name>
        <dbReference type="ChEBI" id="CHEBI:58228"/>
    </ligand>
</feature>
<evidence type="ECO:0000256" key="8">
    <source>
        <dbReference type="SAM" id="MobiDB-lite"/>
    </source>
</evidence>
<dbReference type="FunFam" id="3.40.50.1370:FF:000007">
    <property type="entry name" value="Aspartate carbamoyltransferase"/>
    <property type="match status" value="1"/>
</dbReference>
<dbReference type="GO" id="GO:0005829">
    <property type="term" value="C:cytosol"/>
    <property type="evidence" value="ECO:0007669"/>
    <property type="project" value="TreeGrafter"/>
</dbReference>
<keyword evidence="4 7" id="KW-0665">Pyrimidine biosynthesis</keyword>
<dbReference type="PROSITE" id="PS00097">
    <property type="entry name" value="CARBAMOYLTRANSFERASE"/>
    <property type="match status" value="1"/>
</dbReference>
<dbReference type="InterPro" id="IPR006130">
    <property type="entry name" value="Asp/Orn_carbamoylTrfase"/>
</dbReference>
<feature type="binding site" evidence="7">
    <location>
        <position position="135"/>
    </location>
    <ligand>
        <name>carbamoyl phosphate</name>
        <dbReference type="ChEBI" id="CHEBI:58228"/>
    </ligand>
</feature>